<dbReference type="SUPFAM" id="SSF56801">
    <property type="entry name" value="Acetyl-CoA synthetase-like"/>
    <property type="match status" value="1"/>
</dbReference>
<dbReference type="InterPro" id="IPR042099">
    <property type="entry name" value="ANL_N_sf"/>
</dbReference>
<keyword evidence="2" id="KW-1185">Reference proteome</keyword>
<accession>A0ABW3DZ87</accession>
<feature type="non-terminal residue" evidence="1">
    <location>
        <position position="73"/>
    </location>
</feature>
<dbReference type="Gene3D" id="3.40.50.12780">
    <property type="entry name" value="N-terminal domain of ligase-like"/>
    <property type="match status" value="1"/>
</dbReference>
<protein>
    <recommendedName>
        <fullName evidence="3">Selenide, water dikinase SelD</fullName>
    </recommendedName>
</protein>
<dbReference type="EMBL" id="JBHTHX010001659">
    <property type="protein sequence ID" value="MFD0889108.1"/>
    <property type="molecule type" value="Genomic_DNA"/>
</dbReference>
<reference evidence="2" key="1">
    <citation type="journal article" date="2019" name="Int. J. Syst. Evol. Microbiol.">
        <title>The Global Catalogue of Microorganisms (GCM) 10K type strain sequencing project: providing services to taxonomists for standard genome sequencing and annotation.</title>
        <authorList>
            <consortium name="The Broad Institute Genomics Platform"/>
            <consortium name="The Broad Institute Genome Sequencing Center for Infectious Disease"/>
            <person name="Wu L."/>
            <person name="Ma J."/>
        </authorList>
    </citation>
    <scope>NUCLEOTIDE SEQUENCE [LARGE SCALE GENOMIC DNA]</scope>
    <source>
        <strain evidence="2">CCUG 62974</strain>
    </source>
</reference>
<name>A0ABW3DZ87_9ACTN</name>
<comment type="caution">
    <text evidence="1">The sequence shown here is derived from an EMBL/GenBank/DDBJ whole genome shotgun (WGS) entry which is preliminary data.</text>
</comment>
<evidence type="ECO:0008006" key="3">
    <source>
        <dbReference type="Google" id="ProtNLM"/>
    </source>
</evidence>
<evidence type="ECO:0000313" key="1">
    <source>
        <dbReference type="EMBL" id="MFD0889108.1"/>
    </source>
</evidence>
<sequence>MAAGPDTLPGTGASHAGRPRLTGYAHGGGCACKIPPGELEAVVAGLLSGDLARIDEEGFVYVVDRAKDMVIRG</sequence>
<dbReference type="Proteomes" id="UP001597024">
    <property type="component" value="Unassembled WGS sequence"/>
</dbReference>
<evidence type="ECO:0000313" key="2">
    <source>
        <dbReference type="Proteomes" id="UP001597024"/>
    </source>
</evidence>
<organism evidence="1 2">
    <name type="scientific">Streptosporangium algeriense</name>
    <dbReference type="NCBI Taxonomy" id="1682748"/>
    <lineage>
        <taxon>Bacteria</taxon>
        <taxon>Bacillati</taxon>
        <taxon>Actinomycetota</taxon>
        <taxon>Actinomycetes</taxon>
        <taxon>Streptosporangiales</taxon>
        <taxon>Streptosporangiaceae</taxon>
        <taxon>Streptosporangium</taxon>
    </lineage>
</organism>
<proteinExistence type="predicted"/>
<gene>
    <name evidence="1" type="ORF">ACFQ08_31630</name>
</gene>